<evidence type="ECO:0000313" key="3">
    <source>
        <dbReference type="Proteomes" id="UP000887575"/>
    </source>
</evidence>
<sequence length="142" mass="15885">MLHFLHILLLIFGIAFCGKKKSQKKTQSAPKSVSVQLKSIKSLQQPDPQANQPPQPAAEPAGQKPKQKSEVVEKTGNSAPTETETDAEKQKRILADIELKFKKEEAAGVPQLQFSSRRIEKERQDKQQKLAQSRKSEKAQDV</sequence>
<dbReference type="WBParaSite" id="MBELARI_LOCUS16810">
    <property type="protein sequence ID" value="MBELARI_LOCUS16810"/>
    <property type="gene ID" value="MBELARI_LOCUS16810"/>
</dbReference>
<organism evidence="3 4">
    <name type="scientific">Mesorhabditis belari</name>
    <dbReference type="NCBI Taxonomy" id="2138241"/>
    <lineage>
        <taxon>Eukaryota</taxon>
        <taxon>Metazoa</taxon>
        <taxon>Ecdysozoa</taxon>
        <taxon>Nematoda</taxon>
        <taxon>Chromadorea</taxon>
        <taxon>Rhabditida</taxon>
        <taxon>Rhabditina</taxon>
        <taxon>Rhabditomorpha</taxon>
        <taxon>Rhabditoidea</taxon>
        <taxon>Rhabditidae</taxon>
        <taxon>Mesorhabditinae</taxon>
        <taxon>Mesorhabditis</taxon>
    </lineage>
</organism>
<feature type="compositionally biased region" description="Polar residues" evidence="1">
    <location>
        <begin position="25"/>
        <end position="43"/>
    </location>
</feature>
<name>A0AAF3ERQ9_9BILA</name>
<evidence type="ECO:0000313" key="4">
    <source>
        <dbReference type="WBParaSite" id="MBELARI_LOCUS16810"/>
    </source>
</evidence>
<dbReference type="AlphaFoldDB" id="A0AAF3ERQ9"/>
<evidence type="ECO:0000256" key="2">
    <source>
        <dbReference type="SAM" id="SignalP"/>
    </source>
</evidence>
<feature type="region of interest" description="Disordered" evidence="1">
    <location>
        <begin position="106"/>
        <end position="142"/>
    </location>
</feature>
<evidence type="ECO:0000256" key="1">
    <source>
        <dbReference type="SAM" id="MobiDB-lite"/>
    </source>
</evidence>
<accession>A0AAF3ERQ9</accession>
<keyword evidence="3" id="KW-1185">Reference proteome</keyword>
<dbReference type="Proteomes" id="UP000887575">
    <property type="component" value="Unassembled WGS sequence"/>
</dbReference>
<feature type="signal peptide" evidence="2">
    <location>
        <begin position="1"/>
        <end position="17"/>
    </location>
</feature>
<feature type="compositionally biased region" description="Basic and acidic residues" evidence="1">
    <location>
        <begin position="117"/>
        <end position="142"/>
    </location>
</feature>
<reference evidence="4" key="1">
    <citation type="submission" date="2024-02" db="UniProtKB">
        <authorList>
            <consortium name="WormBaseParasite"/>
        </authorList>
    </citation>
    <scope>IDENTIFICATION</scope>
</reference>
<feature type="chain" id="PRO_5042017160" evidence="2">
    <location>
        <begin position="18"/>
        <end position="142"/>
    </location>
</feature>
<protein>
    <submittedName>
        <fullName evidence="4">Uncharacterized protein</fullName>
    </submittedName>
</protein>
<keyword evidence="2" id="KW-0732">Signal</keyword>
<proteinExistence type="predicted"/>
<feature type="region of interest" description="Disordered" evidence="1">
    <location>
        <begin position="23"/>
        <end position="90"/>
    </location>
</feature>